<dbReference type="Proteomes" id="UP000693981">
    <property type="component" value="Unassembled WGS sequence"/>
</dbReference>
<dbReference type="FunFam" id="3.40.30.10:FF:000296">
    <property type="entry name" value="Glutathione S-transferase"/>
    <property type="match status" value="1"/>
</dbReference>
<evidence type="ECO:0000313" key="2">
    <source>
        <dbReference type="EMBL" id="KAG7395038.1"/>
    </source>
</evidence>
<dbReference type="InterPro" id="IPR010987">
    <property type="entry name" value="Glutathione-S-Trfase_C-like"/>
</dbReference>
<reference evidence="2" key="1">
    <citation type="submission" date="2021-02" db="EMBL/GenBank/DDBJ databases">
        <authorList>
            <person name="Palmer J.M."/>
        </authorList>
    </citation>
    <scope>NUCLEOTIDE SEQUENCE</scope>
    <source>
        <strain evidence="2">SCRP23</strain>
    </source>
</reference>
<dbReference type="AlphaFoldDB" id="A0A8T1WRS8"/>
<dbReference type="Pfam" id="PF13409">
    <property type="entry name" value="GST_N_2"/>
    <property type="match status" value="1"/>
</dbReference>
<dbReference type="Pfam" id="PF13410">
    <property type="entry name" value="GST_C_2"/>
    <property type="match status" value="1"/>
</dbReference>
<dbReference type="InterPro" id="IPR004045">
    <property type="entry name" value="Glutathione_S-Trfase_N"/>
</dbReference>
<gene>
    <name evidence="2" type="ORF">PHYBOEH_004365</name>
</gene>
<dbReference type="PROSITE" id="PS50405">
    <property type="entry name" value="GST_CTER"/>
    <property type="match status" value="1"/>
</dbReference>
<dbReference type="PANTHER" id="PTHR32419">
    <property type="entry name" value="GLUTATHIONYL-HYDROQUINONE REDUCTASE"/>
    <property type="match status" value="1"/>
</dbReference>
<comment type="caution">
    <text evidence="2">The sequence shown here is derived from an EMBL/GenBank/DDBJ whole genome shotgun (WGS) entry which is preliminary data.</text>
</comment>
<proteinExistence type="predicted"/>
<organism evidence="2 3">
    <name type="scientific">Phytophthora boehmeriae</name>
    <dbReference type="NCBI Taxonomy" id="109152"/>
    <lineage>
        <taxon>Eukaryota</taxon>
        <taxon>Sar</taxon>
        <taxon>Stramenopiles</taxon>
        <taxon>Oomycota</taxon>
        <taxon>Peronosporomycetes</taxon>
        <taxon>Peronosporales</taxon>
        <taxon>Peronosporaceae</taxon>
        <taxon>Phytophthora</taxon>
    </lineage>
</organism>
<keyword evidence="3" id="KW-1185">Reference proteome</keyword>
<feature type="domain" description="GST C-terminal" evidence="1">
    <location>
        <begin position="140"/>
        <end position="297"/>
    </location>
</feature>
<accession>A0A8T1WRS8</accession>
<dbReference type="OrthoDB" id="2309723at2759"/>
<dbReference type="GO" id="GO:0004364">
    <property type="term" value="F:glutathione transferase activity"/>
    <property type="evidence" value="ECO:0007669"/>
    <property type="project" value="InterPro"/>
</dbReference>
<dbReference type="GO" id="GO:0005737">
    <property type="term" value="C:cytoplasm"/>
    <property type="evidence" value="ECO:0007669"/>
    <property type="project" value="TreeGrafter"/>
</dbReference>
<evidence type="ECO:0000313" key="3">
    <source>
        <dbReference type="Proteomes" id="UP000693981"/>
    </source>
</evidence>
<dbReference type="PANTHER" id="PTHR32419:SF6">
    <property type="entry name" value="GLUTATHIONE S-TRANSFERASE OMEGA-LIKE 1-RELATED"/>
    <property type="match status" value="1"/>
</dbReference>
<evidence type="ECO:0000259" key="1">
    <source>
        <dbReference type="PROSITE" id="PS50405"/>
    </source>
</evidence>
<name>A0A8T1WRS8_9STRA</name>
<dbReference type="InterPro" id="IPR016639">
    <property type="entry name" value="GST_Omega/GSH"/>
</dbReference>
<sequence>MATAPVYNASIQPNADAEFPAEKGRYHLYVAYSCPFASRALSARNLKGLENVISLSVAHPIAQKTKPDDESDTHTGWTFVDPTTTPTVTDANGNEYSTDGCIPDTVNHVKFVRDLFEKVDPTPRTFSVPVLWDKKKQTIVSDDSAGILRALDSGFSELVPSDIALFPKELEAAIEEANNGVVQDATGGFFKSKFIPDETVASGELTKAFAAIAETDKLLASQRYLVGKTITEADVRFFHTLVRIDADTKKDSELKLTQFPNVVGYLRELYQIPALRKTVNWDHLKIALVSKLPHKPLGDGPFIDYEAAHDRNQL</sequence>
<dbReference type="EMBL" id="JAGDFL010000230">
    <property type="protein sequence ID" value="KAG7395038.1"/>
    <property type="molecule type" value="Genomic_DNA"/>
</dbReference>
<protein>
    <recommendedName>
        <fullName evidence="1">GST C-terminal domain-containing protein</fullName>
    </recommendedName>
</protein>